<feature type="transmembrane region" description="Helical" evidence="8">
    <location>
        <begin position="36"/>
        <end position="55"/>
    </location>
</feature>
<evidence type="ECO:0000256" key="8">
    <source>
        <dbReference type="SAM" id="Phobius"/>
    </source>
</evidence>
<dbReference type="InterPro" id="IPR022357">
    <property type="entry name" value="MIP_CS"/>
</dbReference>
<evidence type="ECO:0000256" key="2">
    <source>
        <dbReference type="ARBA" id="ARBA00006175"/>
    </source>
</evidence>
<evidence type="ECO:0000256" key="4">
    <source>
        <dbReference type="ARBA" id="ARBA00022692"/>
    </source>
</evidence>
<dbReference type="InterPro" id="IPR023271">
    <property type="entry name" value="Aquaporin-like"/>
</dbReference>
<dbReference type="KEGG" id="apak:AP3564_02590"/>
<dbReference type="Pfam" id="PF00230">
    <property type="entry name" value="MIP"/>
    <property type="match status" value="1"/>
</dbReference>
<keyword evidence="6 8" id="KW-0472">Membrane</keyword>
<keyword evidence="3 7" id="KW-0813">Transport</keyword>
<protein>
    <submittedName>
        <fullName evidence="9">Aquaporin</fullName>
    </submittedName>
</protein>
<dbReference type="InterPro" id="IPR000425">
    <property type="entry name" value="MIP"/>
</dbReference>
<dbReference type="PRINTS" id="PR00783">
    <property type="entry name" value="MINTRINSICP"/>
</dbReference>
<dbReference type="GO" id="GO:0015254">
    <property type="term" value="F:glycerol channel activity"/>
    <property type="evidence" value="ECO:0007669"/>
    <property type="project" value="TreeGrafter"/>
</dbReference>
<dbReference type="PROSITE" id="PS00221">
    <property type="entry name" value="MIP"/>
    <property type="match status" value="1"/>
</dbReference>
<dbReference type="Gene3D" id="1.20.1080.10">
    <property type="entry name" value="Glycerol uptake facilitator protein"/>
    <property type="match status" value="1"/>
</dbReference>
<evidence type="ECO:0000256" key="6">
    <source>
        <dbReference type="ARBA" id="ARBA00023136"/>
    </source>
</evidence>
<dbReference type="InterPro" id="IPR050363">
    <property type="entry name" value="MIP/Aquaporin"/>
</dbReference>
<evidence type="ECO:0000256" key="3">
    <source>
        <dbReference type="ARBA" id="ARBA00022448"/>
    </source>
</evidence>
<dbReference type="EMBL" id="CP017703">
    <property type="protein sequence ID" value="ASS89285.1"/>
    <property type="molecule type" value="Genomic_DNA"/>
</dbReference>
<dbReference type="GO" id="GO:0005886">
    <property type="term" value="C:plasma membrane"/>
    <property type="evidence" value="ECO:0007669"/>
    <property type="project" value="TreeGrafter"/>
</dbReference>
<feature type="transmembrane region" description="Helical" evidence="8">
    <location>
        <begin position="210"/>
        <end position="230"/>
    </location>
</feature>
<comment type="similarity">
    <text evidence="2 7">Belongs to the MIP/aquaporin (TC 1.A.8) family.</text>
</comment>
<evidence type="ECO:0000313" key="9">
    <source>
        <dbReference type="EMBL" id="ASS89285.1"/>
    </source>
</evidence>
<sequence>MSAFLGELIGTMILIVFGGGVVGGVVLKKSKAENSGWIVITMGWGLAVAMAAYAVGQFSGAHLNPAVTIGLAAIGSFPWSDVPTYIIAQMIGAFIGAVIVYLHYLPHWQATDDQGAKLAVFSTDPAIKNPAANLLSEVIGTFILLLGLLALGANKFAEGMNPFIVGFLIVAIGLSLGGTTGYAINPARDLGPRIAHFILPIPGKGSSNWGYAWIPVVGPIIGGTYGALFYKWAFEGGSTSAFWIFTIVVAAIVVAALVSNKEQSLNVYKKTKATL</sequence>
<dbReference type="PANTHER" id="PTHR43829:SF9">
    <property type="entry name" value="AQUAPORIN-9"/>
    <property type="match status" value="1"/>
</dbReference>
<dbReference type="AlphaFoldDB" id="A0A223E2A5"/>
<keyword evidence="5 8" id="KW-1133">Transmembrane helix</keyword>
<feature type="transmembrane region" description="Helical" evidence="8">
    <location>
        <begin position="163"/>
        <end position="184"/>
    </location>
</feature>
<evidence type="ECO:0000256" key="1">
    <source>
        <dbReference type="ARBA" id="ARBA00004141"/>
    </source>
</evidence>
<feature type="transmembrane region" description="Helical" evidence="8">
    <location>
        <begin position="242"/>
        <end position="259"/>
    </location>
</feature>
<evidence type="ECO:0000256" key="5">
    <source>
        <dbReference type="ARBA" id="ARBA00022989"/>
    </source>
</evidence>
<keyword evidence="4 7" id="KW-0812">Transmembrane</keyword>
<dbReference type="NCBIfam" id="TIGR00861">
    <property type="entry name" value="MIP"/>
    <property type="match status" value="1"/>
</dbReference>
<reference evidence="9 10" key="1">
    <citation type="submission" date="2016-10" db="EMBL/GenBank/DDBJ databases">
        <title>The whole genome sequencing and assembly of Aeribacillus pallidus KCTC3564 strain.</title>
        <authorList>
            <person name="Lee Y.-J."/>
            <person name="Park M.-K."/>
            <person name="Yi H."/>
            <person name="Bahn Y.-S."/>
            <person name="Kim J.F."/>
            <person name="Lee D.-W."/>
        </authorList>
    </citation>
    <scope>NUCLEOTIDE SEQUENCE [LARGE SCALE GENOMIC DNA]</scope>
    <source>
        <strain evidence="9 10">KCTC3564</strain>
    </source>
</reference>
<dbReference type="Proteomes" id="UP000214606">
    <property type="component" value="Chromosome"/>
</dbReference>
<dbReference type="PANTHER" id="PTHR43829">
    <property type="entry name" value="AQUAPORIN OR AQUAGLYCEROPORIN RELATED"/>
    <property type="match status" value="1"/>
</dbReference>
<name>A0A223E2A5_9BACI</name>
<feature type="transmembrane region" description="Helical" evidence="8">
    <location>
        <begin position="86"/>
        <end position="104"/>
    </location>
</feature>
<evidence type="ECO:0000313" key="10">
    <source>
        <dbReference type="Proteomes" id="UP000214606"/>
    </source>
</evidence>
<evidence type="ECO:0000256" key="7">
    <source>
        <dbReference type="RuleBase" id="RU000477"/>
    </source>
</evidence>
<accession>A0A223E2A5</accession>
<organism evidence="9 10">
    <name type="scientific">Aeribacillus pallidus</name>
    <dbReference type="NCBI Taxonomy" id="33936"/>
    <lineage>
        <taxon>Bacteria</taxon>
        <taxon>Bacillati</taxon>
        <taxon>Bacillota</taxon>
        <taxon>Bacilli</taxon>
        <taxon>Bacillales</taxon>
        <taxon>Bacillaceae</taxon>
        <taxon>Aeribacillus</taxon>
    </lineage>
</organism>
<comment type="subcellular location">
    <subcellularLocation>
        <location evidence="1">Membrane</location>
        <topology evidence="1">Multi-pass membrane protein</topology>
    </subcellularLocation>
</comment>
<gene>
    <name evidence="9" type="ORF">AP3564_02590</name>
</gene>
<dbReference type="RefSeq" id="WP_094244567.1">
    <property type="nucleotide sequence ID" value="NZ_CP017703.1"/>
</dbReference>
<proteinExistence type="inferred from homology"/>
<feature type="transmembrane region" description="Helical" evidence="8">
    <location>
        <begin position="6"/>
        <end position="27"/>
    </location>
</feature>
<dbReference type="SUPFAM" id="SSF81338">
    <property type="entry name" value="Aquaporin-like"/>
    <property type="match status" value="1"/>
</dbReference>
<feature type="transmembrane region" description="Helical" evidence="8">
    <location>
        <begin position="131"/>
        <end position="151"/>
    </location>
</feature>